<accession>A0ABV2AK14</accession>
<evidence type="ECO:0000313" key="5">
    <source>
        <dbReference type="Proteomes" id="UP001439008"/>
    </source>
</evidence>
<dbReference type="PROSITE" id="PS50088">
    <property type="entry name" value="ANK_REPEAT"/>
    <property type="match status" value="3"/>
</dbReference>
<gene>
    <name evidence="4" type="primary">TNNI3K</name>
    <name evidence="4" type="ORF">MHBO_001738</name>
</gene>
<dbReference type="InterPro" id="IPR036770">
    <property type="entry name" value="Ankyrin_rpt-contain_sf"/>
</dbReference>
<feature type="repeat" description="ANK" evidence="3">
    <location>
        <begin position="68"/>
        <end position="101"/>
    </location>
</feature>
<organism evidence="4 5">
    <name type="scientific">Bonamia ostreae</name>
    <dbReference type="NCBI Taxonomy" id="126728"/>
    <lineage>
        <taxon>Eukaryota</taxon>
        <taxon>Sar</taxon>
        <taxon>Rhizaria</taxon>
        <taxon>Endomyxa</taxon>
        <taxon>Ascetosporea</taxon>
        <taxon>Haplosporida</taxon>
        <taxon>Bonamia</taxon>
    </lineage>
</organism>
<evidence type="ECO:0000256" key="3">
    <source>
        <dbReference type="PROSITE-ProRule" id="PRU00023"/>
    </source>
</evidence>
<dbReference type="PANTHER" id="PTHR24198">
    <property type="entry name" value="ANKYRIN REPEAT AND PROTEIN KINASE DOMAIN-CONTAINING PROTEIN"/>
    <property type="match status" value="1"/>
</dbReference>
<dbReference type="PROSITE" id="PS50297">
    <property type="entry name" value="ANK_REP_REGION"/>
    <property type="match status" value="3"/>
</dbReference>
<dbReference type="Pfam" id="PF12796">
    <property type="entry name" value="Ank_2"/>
    <property type="match status" value="1"/>
</dbReference>
<keyword evidence="4" id="KW-0418">Kinase</keyword>
<comment type="caution">
    <text evidence="4">The sequence shown here is derived from an EMBL/GenBank/DDBJ whole genome shotgun (WGS) entry which is preliminary data.</text>
</comment>
<reference evidence="4 5" key="1">
    <citation type="journal article" date="2024" name="BMC Biol.">
        <title>Comparative genomics of Ascetosporea gives new insight into the evolutionary basis for animal parasitism in Rhizaria.</title>
        <authorList>
            <person name="Hiltunen Thoren M."/>
            <person name="Onut-Brannstrom I."/>
            <person name="Alfjorden A."/>
            <person name="Peckova H."/>
            <person name="Swords F."/>
            <person name="Hooper C."/>
            <person name="Holzer A.S."/>
            <person name="Bass D."/>
            <person name="Burki F."/>
        </authorList>
    </citation>
    <scope>NUCLEOTIDE SEQUENCE [LARGE SCALE GENOMIC DNA]</scope>
    <source>
        <strain evidence="4">20-A016</strain>
    </source>
</reference>
<dbReference type="EMBL" id="JBDODL010000477">
    <property type="protein sequence ID" value="MES1920008.1"/>
    <property type="molecule type" value="Genomic_DNA"/>
</dbReference>
<proteinExistence type="predicted"/>
<evidence type="ECO:0000256" key="1">
    <source>
        <dbReference type="ARBA" id="ARBA00022737"/>
    </source>
</evidence>
<feature type="repeat" description="ANK" evidence="3">
    <location>
        <begin position="102"/>
        <end position="134"/>
    </location>
</feature>
<sequence length="168" mass="18341">MPKDEQIHKAAYKGELAAVENIIKEGFDINAIGAGNRTALHRAVGGGHEEVVCFLINNNADVNVVDANGRTPLHWAAISDSIDCANRLLSTNYIDINKQTKTGATALHMAIENNNANFALFLLNNGCRTDIKDFDPSRPKTALMMAEEKKMNSVVKRIKPESGCCDLM</sequence>
<name>A0ABV2AK14_9EUKA</name>
<dbReference type="SUPFAM" id="SSF48403">
    <property type="entry name" value="Ankyrin repeat"/>
    <property type="match status" value="1"/>
</dbReference>
<dbReference type="InterPro" id="IPR002110">
    <property type="entry name" value="Ankyrin_rpt"/>
</dbReference>
<keyword evidence="1" id="KW-0677">Repeat</keyword>
<dbReference type="GO" id="GO:0016301">
    <property type="term" value="F:kinase activity"/>
    <property type="evidence" value="ECO:0007669"/>
    <property type="project" value="UniProtKB-KW"/>
</dbReference>
<feature type="repeat" description="ANK" evidence="3">
    <location>
        <begin position="35"/>
        <end position="67"/>
    </location>
</feature>
<keyword evidence="4" id="KW-0808">Transferase</keyword>
<evidence type="ECO:0000256" key="2">
    <source>
        <dbReference type="ARBA" id="ARBA00023043"/>
    </source>
</evidence>
<dbReference type="SMART" id="SM00248">
    <property type="entry name" value="ANK"/>
    <property type="match status" value="4"/>
</dbReference>
<dbReference type="Gene3D" id="1.25.40.20">
    <property type="entry name" value="Ankyrin repeat-containing domain"/>
    <property type="match status" value="2"/>
</dbReference>
<protein>
    <submittedName>
        <fullName evidence="4">Serine/threonine-protein kinase tnni3k</fullName>
    </submittedName>
</protein>
<dbReference type="Proteomes" id="UP001439008">
    <property type="component" value="Unassembled WGS sequence"/>
</dbReference>
<evidence type="ECO:0000313" key="4">
    <source>
        <dbReference type="EMBL" id="MES1920008.1"/>
    </source>
</evidence>
<keyword evidence="2 3" id="KW-0040">ANK repeat</keyword>
<dbReference type="Pfam" id="PF00023">
    <property type="entry name" value="Ank"/>
    <property type="match status" value="1"/>
</dbReference>
<dbReference type="PANTHER" id="PTHR24198:SF165">
    <property type="entry name" value="ANKYRIN REPEAT-CONTAINING PROTEIN-RELATED"/>
    <property type="match status" value="1"/>
</dbReference>
<keyword evidence="5" id="KW-1185">Reference proteome</keyword>